<evidence type="ECO:0000256" key="1">
    <source>
        <dbReference type="SAM" id="MobiDB-lite"/>
    </source>
</evidence>
<evidence type="ECO:0000313" key="3">
    <source>
        <dbReference type="Proteomes" id="UP000709959"/>
    </source>
</evidence>
<proteinExistence type="predicted"/>
<organism evidence="2 3">
    <name type="scientific">Candidatus Geothrix odensensis</name>
    <dbReference type="NCBI Taxonomy" id="2954440"/>
    <lineage>
        <taxon>Bacteria</taxon>
        <taxon>Pseudomonadati</taxon>
        <taxon>Acidobacteriota</taxon>
        <taxon>Holophagae</taxon>
        <taxon>Holophagales</taxon>
        <taxon>Holophagaceae</taxon>
        <taxon>Geothrix</taxon>
    </lineage>
</organism>
<reference evidence="2 3" key="1">
    <citation type="submission" date="2020-10" db="EMBL/GenBank/DDBJ databases">
        <title>Connecting structure to function with the recovery of over 1000 high-quality activated sludge metagenome-assembled genomes encoding full-length rRNA genes using long-read sequencing.</title>
        <authorList>
            <person name="Singleton C.M."/>
            <person name="Petriglieri F."/>
            <person name="Kristensen J.M."/>
            <person name="Kirkegaard R.H."/>
            <person name="Michaelsen T.Y."/>
            <person name="Andersen M.H."/>
            <person name="Karst S.M."/>
            <person name="Dueholm M.S."/>
            <person name="Nielsen P.H."/>
            <person name="Albertsen M."/>
        </authorList>
    </citation>
    <scope>NUCLEOTIDE SEQUENCE [LARGE SCALE GENOMIC DNA]</scope>
    <source>
        <strain evidence="2">OdNE_18-Q3-R46-58_MAXAC.008</strain>
    </source>
</reference>
<dbReference type="Gene3D" id="3.40.50.300">
    <property type="entry name" value="P-loop containing nucleotide triphosphate hydrolases"/>
    <property type="match status" value="1"/>
</dbReference>
<dbReference type="AlphaFoldDB" id="A0A936F3Y9"/>
<gene>
    <name evidence="2" type="ORF">IPN91_13925</name>
</gene>
<dbReference type="Proteomes" id="UP000709959">
    <property type="component" value="Unassembled WGS sequence"/>
</dbReference>
<dbReference type="InterPro" id="IPR027417">
    <property type="entry name" value="P-loop_NTPase"/>
</dbReference>
<feature type="region of interest" description="Disordered" evidence="1">
    <location>
        <begin position="1"/>
        <end position="41"/>
    </location>
</feature>
<name>A0A936F3Y9_9BACT</name>
<sequence>MNPSRAWRRPPNIAKLPRAWRAEPQGAGLPASSSKWPATPAGAWASVASGHGCLPRLAHADAAKKVLQRFGLDRKKLEAATARPQGLEVEDEKAEEKFAAWEEARQDCTALAAAGKFDPVIGRGRGSPQGAAGALRRTKNNPVLIGNRAGRPPS</sequence>
<comment type="caution">
    <text evidence="2">The sequence shown here is derived from an EMBL/GenBank/DDBJ whole genome shotgun (WGS) entry which is preliminary data.</text>
</comment>
<feature type="region of interest" description="Disordered" evidence="1">
    <location>
        <begin position="118"/>
        <end position="154"/>
    </location>
</feature>
<protein>
    <submittedName>
        <fullName evidence="2">Uncharacterized protein</fullName>
    </submittedName>
</protein>
<evidence type="ECO:0000313" key="2">
    <source>
        <dbReference type="EMBL" id="MBK8573689.1"/>
    </source>
</evidence>
<accession>A0A936F3Y9</accession>
<dbReference type="EMBL" id="JADKCH010000026">
    <property type="protein sequence ID" value="MBK8573689.1"/>
    <property type="molecule type" value="Genomic_DNA"/>
</dbReference>